<dbReference type="SUPFAM" id="SSF53448">
    <property type="entry name" value="Nucleotide-diphospho-sugar transferases"/>
    <property type="match status" value="1"/>
</dbReference>
<evidence type="ECO:0000313" key="3">
    <source>
        <dbReference type="Proteomes" id="UP000652231"/>
    </source>
</evidence>
<organism evidence="2 3">
    <name type="scientific">Planktosalinus lacus</name>
    <dbReference type="NCBI Taxonomy" id="1526573"/>
    <lineage>
        <taxon>Bacteria</taxon>
        <taxon>Pseudomonadati</taxon>
        <taxon>Bacteroidota</taxon>
        <taxon>Flavobacteriia</taxon>
        <taxon>Flavobacteriales</taxon>
        <taxon>Flavobacteriaceae</taxon>
        <taxon>Planktosalinus</taxon>
    </lineage>
</organism>
<dbReference type="Gene3D" id="3.90.550.10">
    <property type="entry name" value="Spore Coat Polysaccharide Biosynthesis Protein SpsA, Chain A"/>
    <property type="match status" value="1"/>
</dbReference>
<comment type="caution">
    <text evidence="2">The sequence shown here is derived from an EMBL/GenBank/DDBJ whole genome shotgun (WGS) entry which is preliminary data.</text>
</comment>
<dbReference type="InterPro" id="IPR001173">
    <property type="entry name" value="Glyco_trans_2-like"/>
</dbReference>
<dbReference type="EMBL" id="BMGK01000002">
    <property type="protein sequence ID" value="GGD84847.1"/>
    <property type="molecule type" value="Genomic_DNA"/>
</dbReference>
<sequence length="225" mass="26919">MKLTKLFRKKVLITILTRTSNRPLGFEKCRKSIENQTYKNIRHIVSYDNDKDLEYLSKYKKIEYLKVSPIVVEPKDNTKNGHFKFAPYNLYCNTLLEMVKKSWIIFLDDDDMLLHNEVIAEIVNEINSCKKNTLLIWRMRYPDGKLLPPEDQMDRKVIKMSKIGAPCVAFHSDYKKYAYWDCWKGSDFRIIISLFKKLKHKRWIYKPYIQINNFGDFGNKNDIEI</sequence>
<evidence type="ECO:0000313" key="2">
    <source>
        <dbReference type="EMBL" id="GGD84847.1"/>
    </source>
</evidence>
<evidence type="ECO:0000259" key="1">
    <source>
        <dbReference type="Pfam" id="PF00535"/>
    </source>
</evidence>
<dbReference type="InterPro" id="IPR029044">
    <property type="entry name" value="Nucleotide-diphossugar_trans"/>
</dbReference>
<reference evidence="2" key="1">
    <citation type="journal article" date="2014" name="Int. J. Syst. Evol. Microbiol.">
        <title>Complete genome sequence of Corynebacterium casei LMG S-19264T (=DSM 44701T), isolated from a smear-ripened cheese.</title>
        <authorList>
            <consortium name="US DOE Joint Genome Institute (JGI-PGF)"/>
            <person name="Walter F."/>
            <person name="Albersmeier A."/>
            <person name="Kalinowski J."/>
            <person name="Ruckert C."/>
        </authorList>
    </citation>
    <scope>NUCLEOTIDE SEQUENCE</scope>
    <source>
        <strain evidence="2">CGMCC 1.12924</strain>
    </source>
</reference>
<protein>
    <recommendedName>
        <fullName evidence="1">Glycosyltransferase 2-like domain-containing protein</fullName>
    </recommendedName>
</protein>
<gene>
    <name evidence="2" type="ORF">GCM10011312_06100</name>
</gene>
<dbReference type="Proteomes" id="UP000652231">
    <property type="component" value="Unassembled WGS sequence"/>
</dbReference>
<dbReference type="CDD" id="cd00761">
    <property type="entry name" value="Glyco_tranf_GTA_type"/>
    <property type="match status" value="1"/>
</dbReference>
<feature type="domain" description="Glycosyltransferase 2-like" evidence="1">
    <location>
        <begin position="19"/>
        <end position="146"/>
    </location>
</feature>
<dbReference type="Pfam" id="PF00535">
    <property type="entry name" value="Glycos_transf_2"/>
    <property type="match status" value="1"/>
</dbReference>
<name>A0A8J2V8E7_9FLAO</name>
<reference evidence="2" key="2">
    <citation type="submission" date="2020-09" db="EMBL/GenBank/DDBJ databases">
        <authorList>
            <person name="Sun Q."/>
            <person name="Zhou Y."/>
        </authorList>
    </citation>
    <scope>NUCLEOTIDE SEQUENCE</scope>
    <source>
        <strain evidence="2">CGMCC 1.12924</strain>
    </source>
</reference>
<dbReference type="RefSeq" id="WP_373283648.1">
    <property type="nucleotide sequence ID" value="NZ_BMGK01000002.1"/>
</dbReference>
<keyword evidence="3" id="KW-1185">Reference proteome</keyword>
<accession>A0A8J2V8E7</accession>
<dbReference type="AlphaFoldDB" id="A0A8J2V8E7"/>
<proteinExistence type="predicted"/>